<feature type="site" description="Transition state stabilizer" evidence="14">
    <location>
        <position position="262"/>
    </location>
</feature>
<feature type="binding site" evidence="14">
    <location>
        <begin position="236"/>
        <end position="238"/>
    </location>
    <ligand>
        <name>4-CDP-2-C-methyl-D-erythritol 2-phosphate</name>
        <dbReference type="ChEBI" id="CHEBI:57919"/>
    </ligand>
</feature>
<comment type="function">
    <text evidence="14">Bifunctional enzyme that catalyzes the formation of 4-diphosphocytidyl-2-C-methyl-D-erythritol from CTP and 2-C-methyl-D-erythritol 4-phosphate (MEP) (IspD), and catalyzes the conversion of 4-diphosphocytidyl-2-C-methyl-D-erythritol 2-phosphate (CDP-ME2P) to 2-C-methyl-D-erythritol 2,4-cyclodiphosphate (ME-CPP) with a corresponding release of cytidine 5-monophosphate (CMP) (IspF).</text>
</comment>
<dbReference type="InterPro" id="IPR026596">
    <property type="entry name" value="IspD/F"/>
</dbReference>
<dbReference type="PROSITE" id="PS01350">
    <property type="entry name" value="ISPF"/>
    <property type="match status" value="1"/>
</dbReference>
<dbReference type="Proteomes" id="UP001154259">
    <property type="component" value="Unassembled WGS sequence"/>
</dbReference>
<comment type="pathway">
    <text evidence="5 14">Isoprenoid biosynthesis; isopentenyl diphosphate biosynthesis via DXP pathway; isopentenyl diphosphate from 1-deoxy-D-xylulose 5-phosphate: step 2/6.</text>
</comment>
<gene>
    <name evidence="14" type="primary">ispDF</name>
    <name evidence="16" type="ORF">R53529_LOCUS325</name>
    <name evidence="17" type="ORF">R53530_LOCUS776</name>
</gene>
<feature type="binding site" evidence="14">
    <location>
        <begin position="360"/>
        <end position="363"/>
    </location>
    <ligand>
        <name>4-CDP-2-C-methyl-D-erythritol 2-phosphate</name>
        <dbReference type="ChEBI" id="CHEBI:57919"/>
    </ligand>
</feature>
<feature type="site" description="Positions MEP for the nucleophilic attack" evidence="14">
    <location>
        <position position="155"/>
    </location>
</feature>
<dbReference type="HAMAP" id="MF_01520">
    <property type="entry name" value="IspDF"/>
    <property type="match status" value="1"/>
</dbReference>
<evidence type="ECO:0000256" key="10">
    <source>
        <dbReference type="ARBA" id="ARBA00022723"/>
    </source>
</evidence>
<dbReference type="HAMAP" id="MF_00108">
    <property type="entry name" value="IspD"/>
    <property type="match status" value="1"/>
</dbReference>
<comment type="similarity">
    <text evidence="7">Belongs to the IspD/TarI cytidylyltransferase family. IspD subfamily.</text>
</comment>
<evidence type="ECO:0000313" key="18">
    <source>
        <dbReference type="Proteomes" id="UP001154255"/>
    </source>
</evidence>
<evidence type="ECO:0000256" key="13">
    <source>
        <dbReference type="ARBA" id="ARBA00023268"/>
    </source>
</evidence>
<evidence type="ECO:0000256" key="11">
    <source>
        <dbReference type="ARBA" id="ARBA00023229"/>
    </source>
</evidence>
<dbReference type="InterPro" id="IPR036571">
    <property type="entry name" value="MECDP_synthase_sf"/>
</dbReference>
<feature type="site" description="Transition state stabilizer" evidence="14">
    <location>
        <position position="15"/>
    </location>
</feature>
<evidence type="ECO:0000259" key="15">
    <source>
        <dbReference type="Pfam" id="PF02542"/>
    </source>
</evidence>
<comment type="similarity">
    <text evidence="14">In the N-terminal section; belongs to the IspD/TarI cytidylyltransferase family. IspD subfamily.</text>
</comment>
<dbReference type="InterPro" id="IPR001228">
    <property type="entry name" value="IspD"/>
</dbReference>
<evidence type="ECO:0000256" key="5">
    <source>
        <dbReference type="ARBA" id="ARBA00004787"/>
    </source>
</evidence>
<comment type="similarity">
    <text evidence="6">Belongs to the IspF family.</text>
</comment>
<dbReference type="Proteomes" id="UP001154255">
    <property type="component" value="Unassembled WGS sequence"/>
</dbReference>
<evidence type="ECO:0000256" key="2">
    <source>
        <dbReference type="ARBA" id="ARBA00001282"/>
    </source>
</evidence>
<dbReference type="Pfam" id="PF01128">
    <property type="entry name" value="IspD"/>
    <property type="match status" value="1"/>
</dbReference>
<dbReference type="FunFam" id="3.30.1330.50:FF:000001">
    <property type="entry name" value="2-C-methyl-D-erythritol 2,4-cyclodiphosphate synthase"/>
    <property type="match status" value="1"/>
</dbReference>
<keyword evidence="11 14" id="KW-0414">Isoprene biosynthesis</keyword>
<dbReference type="Gene3D" id="3.90.550.10">
    <property type="entry name" value="Spore Coat Polysaccharide Biosynthesis Protein SpsA, Chain A"/>
    <property type="match status" value="1"/>
</dbReference>
<dbReference type="Gene3D" id="3.30.1330.50">
    <property type="entry name" value="2-C-methyl-D-erythritol 2,4-cyclodiphosphate synthase"/>
    <property type="match status" value="1"/>
</dbReference>
<keyword evidence="12 14" id="KW-0456">Lyase</keyword>
<evidence type="ECO:0000256" key="6">
    <source>
        <dbReference type="ARBA" id="ARBA00008480"/>
    </source>
</evidence>
<feature type="region of interest" description="2-C-methyl-D-erythritol 4-phosphate cytidylyltransferase" evidence="14">
    <location>
        <begin position="1"/>
        <end position="229"/>
    </location>
</feature>
<evidence type="ECO:0000256" key="8">
    <source>
        <dbReference type="ARBA" id="ARBA00022679"/>
    </source>
</evidence>
<evidence type="ECO:0000256" key="3">
    <source>
        <dbReference type="ARBA" id="ARBA00001968"/>
    </source>
</evidence>
<keyword evidence="10 14" id="KW-0479">Metal-binding</keyword>
<reference evidence="17" key="1">
    <citation type="submission" date="2022-10" db="EMBL/GenBank/DDBJ databases">
        <authorList>
            <person name="Botero Cardona J."/>
        </authorList>
    </citation>
    <scope>NUCLEOTIDE SEQUENCE</scope>
    <source>
        <strain evidence="17">LMG 31819</strain>
        <strain evidence="16">R-53529</strain>
    </source>
</reference>
<dbReference type="PROSITE" id="PS01295">
    <property type="entry name" value="ISPD"/>
    <property type="match status" value="1"/>
</dbReference>
<comment type="pathway">
    <text evidence="4 14">Isoprenoid biosynthesis; isopentenyl diphosphate biosynthesis via DXP pathway; isopentenyl diphosphate from 1-deoxy-D-xylulose 5-phosphate: step 4/6.</text>
</comment>
<protein>
    <recommendedName>
        <fullName evidence="14">Bifunctional enzyme IspD/IspF</fullName>
    </recommendedName>
    <domain>
        <recommendedName>
            <fullName evidence="14">2-C-methyl-D-erythritol 4-phosphate cytidylyltransferase</fullName>
            <ecNumber evidence="14">2.7.7.60</ecNumber>
        </recommendedName>
        <alternativeName>
            <fullName evidence="14">4-diphosphocytidyl-2C-methyl-D-erythritol synthase</fullName>
        </alternativeName>
        <alternativeName>
            <fullName evidence="14">MEP cytidylyltransferase</fullName>
            <shortName evidence="14">MCT</shortName>
        </alternativeName>
    </domain>
    <domain>
        <recommendedName>
            <fullName evidence="14">2-C-methyl-D-erythritol 2,4-cyclodiphosphate synthase</fullName>
            <shortName evidence="14">MECDP-synthase</shortName>
            <shortName evidence="14">MECPP-synthase</shortName>
            <shortName evidence="14">MECPS</shortName>
            <ecNumber evidence="14">4.6.1.12</ecNumber>
        </recommendedName>
    </domain>
</protein>
<comment type="caution">
    <text evidence="17">The sequence shown here is derived from an EMBL/GenBank/DDBJ whole genome shotgun (WGS) entry which is preliminary data.</text>
</comment>
<dbReference type="NCBIfam" id="TIGR00151">
    <property type="entry name" value="ispF"/>
    <property type="match status" value="1"/>
</dbReference>
<feature type="binding site" evidence="14">
    <location>
        <begin position="262"/>
        <end position="263"/>
    </location>
    <ligand>
        <name>4-CDP-2-C-methyl-D-erythritol 2-phosphate</name>
        <dbReference type="ChEBI" id="CHEBI:57919"/>
    </ligand>
</feature>
<feature type="site" description="Transition state stabilizer" evidence="14">
    <location>
        <position position="361"/>
    </location>
</feature>
<proteinExistence type="inferred from homology"/>
<feature type="binding site" evidence="14">
    <location>
        <position position="367"/>
    </location>
    <ligand>
        <name>4-CDP-2-C-methyl-D-erythritol 2-phosphate</name>
        <dbReference type="ChEBI" id="CHEBI:57919"/>
    </ligand>
</feature>
<feature type="binding site" evidence="14">
    <location>
        <position position="236"/>
    </location>
    <ligand>
        <name>a divalent metal cation</name>
        <dbReference type="ChEBI" id="CHEBI:60240"/>
    </ligand>
</feature>
<dbReference type="InterPro" id="IPR029044">
    <property type="entry name" value="Nucleotide-diphossugar_trans"/>
</dbReference>
<comment type="caution">
    <text evidence="14">Lacks conserved residue(s) required for the propagation of feature annotation.</text>
</comment>
<feature type="binding site" evidence="14">
    <location>
        <position position="270"/>
    </location>
    <ligand>
        <name>a divalent metal cation</name>
        <dbReference type="ChEBI" id="CHEBI:60240"/>
    </ligand>
</feature>
<name>A0A9W4TNG4_9PROT</name>
<feature type="domain" description="2-C-methyl-D-erythritol 2,4-cyclodiphosphate synthase" evidence="15">
    <location>
        <begin position="230"/>
        <end position="381"/>
    </location>
</feature>
<dbReference type="GO" id="GO:0016114">
    <property type="term" value="P:terpenoid biosynthetic process"/>
    <property type="evidence" value="ECO:0007669"/>
    <property type="project" value="InterPro"/>
</dbReference>
<evidence type="ECO:0000256" key="7">
    <source>
        <dbReference type="ARBA" id="ARBA00009789"/>
    </source>
</evidence>
<dbReference type="EMBL" id="CAMXCS010000001">
    <property type="protein sequence ID" value="CAI3927577.1"/>
    <property type="molecule type" value="Genomic_DNA"/>
</dbReference>
<dbReference type="InterPro" id="IPR020555">
    <property type="entry name" value="MECDP_synthase_CS"/>
</dbReference>
<dbReference type="CDD" id="cd02516">
    <property type="entry name" value="CDP-ME_synthetase"/>
    <property type="match status" value="1"/>
</dbReference>
<feature type="binding site" evidence="14">
    <location>
        <position position="238"/>
    </location>
    <ligand>
        <name>a divalent metal cation</name>
        <dbReference type="ChEBI" id="CHEBI:60240"/>
    </ligand>
</feature>
<keyword evidence="9 14" id="KW-0548">Nucleotidyltransferase</keyword>
<dbReference type="GO" id="GO:0019288">
    <property type="term" value="P:isopentenyl diphosphate biosynthetic process, methylerythritol 4-phosphate pathway"/>
    <property type="evidence" value="ECO:0007669"/>
    <property type="project" value="UniProtKB-UniRule"/>
</dbReference>
<dbReference type="EC" id="4.6.1.12" evidence="14"/>
<evidence type="ECO:0000256" key="1">
    <source>
        <dbReference type="ARBA" id="ARBA00000200"/>
    </source>
</evidence>
<keyword evidence="13 14" id="KW-0511">Multifunctional enzyme</keyword>
<dbReference type="InterPro" id="IPR018294">
    <property type="entry name" value="ISPD_synthase_CS"/>
</dbReference>
<feature type="site" description="Positions MEP for the nucleophilic attack" evidence="14">
    <location>
        <position position="209"/>
    </location>
</feature>
<comment type="catalytic activity">
    <reaction evidence="2 14">
        <text>2-C-methyl-D-erythritol 4-phosphate + CTP + H(+) = 4-CDP-2-C-methyl-D-erythritol + diphosphate</text>
        <dbReference type="Rhea" id="RHEA:13429"/>
        <dbReference type="ChEBI" id="CHEBI:15378"/>
        <dbReference type="ChEBI" id="CHEBI:33019"/>
        <dbReference type="ChEBI" id="CHEBI:37563"/>
        <dbReference type="ChEBI" id="CHEBI:57823"/>
        <dbReference type="ChEBI" id="CHEBI:58262"/>
        <dbReference type="EC" id="2.7.7.60"/>
    </reaction>
</comment>
<dbReference type="FunFam" id="3.90.550.10:FF:000003">
    <property type="entry name" value="2-C-methyl-D-erythritol 4-phosphate cytidylyltransferase"/>
    <property type="match status" value="1"/>
</dbReference>
<evidence type="ECO:0000313" key="17">
    <source>
        <dbReference type="EMBL" id="CAI3933313.1"/>
    </source>
</evidence>
<dbReference type="RefSeq" id="WP_271788776.1">
    <property type="nucleotide sequence ID" value="NZ_CAMXCM010000001.1"/>
</dbReference>
<feature type="binding site" evidence="14">
    <location>
        <begin position="284"/>
        <end position="286"/>
    </location>
    <ligand>
        <name>4-CDP-2-C-methyl-D-erythritol 2-phosphate</name>
        <dbReference type="ChEBI" id="CHEBI:57919"/>
    </ligand>
</feature>
<dbReference type="PANTHER" id="PTHR43181">
    <property type="entry name" value="2-C-METHYL-D-ERYTHRITOL 2,4-CYCLODIPHOSPHATE SYNTHASE, CHLOROPLASTIC"/>
    <property type="match status" value="1"/>
</dbReference>
<dbReference type="CDD" id="cd00554">
    <property type="entry name" value="MECDP_synthase"/>
    <property type="match status" value="1"/>
</dbReference>
<dbReference type="NCBIfam" id="TIGR00453">
    <property type="entry name" value="ispD"/>
    <property type="match status" value="1"/>
</dbReference>
<organism evidence="17 18">
    <name type="scientific">Commensalibacter communis</name>
    <dbReference type="NCBI Taxonomy" id="2972786"/>
    <lineage>
        <taxon>Bacteria</taxon>
        <taxon>Pseudomonadati</taxon>
        <taxon>Pseudomonadota</taxon>
        <taxon>Alphaproteobacteria</taxon>
        <taxon>Acetobacterales</taxon>
        <taxon>Acetobacteraceae</taxon>
    </lineage>
</organism>
<sequence length="386" mass="42408">MRIALIIPAAGVGKRFSKDGVVPKQYIQLLGHPVIYHAVKAFLPHVDYIQPVGDPDTLNFILLPLDSKKILSPIHGGKERQDSVRAGLEALSSLPEDQQPDIVLVHDGARPNISAEIIHRVVDALKDYPAAIPAIPVAETLKRNKDNIIEETVSRDGLFRAQTPQGFHFKPFLEVHRKAAGSSATDDAALFEDVGLKVALVQGDENNIKLTYQEDLKRLECLMSNVMLPRIGSGFDVHAFEKDRPLYLCGIEVPHELGLAGHSDADVGLHALCDAIYGALAEGDIGAHFPPSDNQWKNADSKQFLIHAGERVRRRGGKIINIDLTLICERPKMRPHIEQMREKIAGLLQIDVARVSVKATTTEKLGFTGREEGIACQAMTSILLPE</sequence>
<evidence type="ECO:0000256" key="9">
    <source>
        <dbReference type="ARBA" id="ARBA00022695"/>
    </source>
</evidence>
<evidence type="ECO:0000256" key="12">
    <source>
        <dbReference type="ARBA" id="ARBA00023239"/>
    </source>
</evidence>
<dbReference type="InterPro" id="IPR003526">
    <property type="entry name" value="MECDP_synthase"/>
</dbReference>
<dbReference type="PANTHER" id="PTHR43181:SF1">
    <property type="entry name" value="2-C-METHYL-D-ERYTHRITOL 2,4-CYCLODIPHOSPHATE SYNTHASE, CHLOROPLASTIC"/>
    <property type="match status" value="1"/>
</dbReference>
<dbReference type="SUPFAM" id="SSF53448">
    <property type="entry name" value="Nucleotide-diphospho-sugar transferases"/>
    <property type="match status" value="1"/>
</dbReference>
<dbReference type="InterPro" id="IPR034683">
    <property type="entry name" value="IspD/TarI"/>
</dbReference>
<keyword evidence="8 14" id="KW-0808">Transferase</keyword>
<evidence type="ECO:0000256" key="4">
    <source>
        <dbReference type="ARBA" id="ARBA00004709"/>
    </source>
</evidence>
<keyword evidence="19" id="KW-1185">Reference proteome</keyword>
<feature type="binding site" evidence="14">
    <location>
        <position position="370"/>
    </location>
    <ligand>
        <name>4-CDP-2-C-methyl-D-erythritol 2-phosphate</name>
        <dbReference type="ChEBI" id="CHEBI:57919"/>
    </ligand>
</feature>
<dbReference type="Pfam" id="PF02542">
    <property type="entry name" value="YgbB"/>
    <property type="match status" value="1"/>
</dbReference>
<feature type="region of interest" description="2-C-methyl-D-erythritol 2,4-cyclodiphosphate synthase" evidence="14">
    <location>
        <begin position="230"/>
        <end position="386"/>
    </location>
</feature>
<dbReference type="GO" id="GO:0046872">
    <property type="term" value="F:metal ion binding"/>
    <property type="evidence" value="ECO:0007669"/>
    <property type="project" value="UniProtKB-KW"/>
</dbReference>
<dbReference type="SUPFAM" id="SSF69765">
    <property type="entry name" value="IpsF-like"/>
    <property type="match status" value="1"/>
</dbReference>
<evidence type="ECO:0000256" key="14">
    <source>
        <dbReference type="HAMAP-Rule" id="MF_01520"/>
    </source>
</evidence>
<accession>A0A9W4TNG4</accession>
<dbReference type="AlphaFoldDB" id="A0A9W4TNG4"/>
<dbReference type="GO" id="GO:0008685">
    <property type="term" value="F:2-C-methyl-D-erythritol 2,4-cyclodiphosphate synthase activity"/>
    <property type="evidence" value="ECO:0007669"/>
    <property type="project" value="UniProtKB-UniRule"/>
</dbReference>
<comment type="catalytic activity">
    <reaction evidence="1 14">
        <text>4-CDP-2-C-methyl-D-erythritol 2-phosphate = 2-C-methyl-D-erythritol 2,4-cyclic diphosphate + CMP</text>
        <dbReference type="Rhea" id="RHEA:23864"/>
        <dbReference type="ChEBI" id="CHEBI:57919"/>
        <dbReference type="ChEBI" id="CHEBI:58483"/>
        <dbReference type="ChEBI" id="CHEBI:60377"/>
        <dbReference type="EC" id="4.6.1.12"/>
    </reaction>
</comment>
<evidence type="ECO:0000313" key="16">
    <source>
        <dbReference type="EMBL" id="CAI3927577.1"/>
    </source>
</evidence>
<comment type="similarity">
    <text evidence="14">In the C-terminal section; belongs to the IspF family.</text>
</comment>
<comment type="cofactor">
    <cofactor evidence="3 14">
        <name>a divalent metal cation</name>
        <dbReference type="ChEBI" id="CHEBI:60240"/>
    </cofactor>
</comment>
<feature type="site" description="Transition state stabilizer" evidence="14">
    <location>
        <position position="24"/>
    </location>
</feature>
<dbReference type="NCBIfam" id="NF006899">
    <property type="entry name" value="PRK09382.1"/>
    <property type="match status" value="1"/>
</dbReference>
<dbReference type="GO" id="GO:0050518">
    <property type="term" value="F:2-C-methyl-D-erythritol 4-phosphate cytidylyltransferase activity"/>
    <property type="evidence" value="ECO:0007669"/>
    <property type="project" value="UniProtKB-UniRule"/>
</dbReference>
<evidence type="ECO:0000313" key="19">
    <source>
        <dbReference type="Proteomes" id="UP001154259"/>
    </source>
</evidence>
<dbReference type="EMBL" id="CAMXCM010000001">
    <property type="protein sequence ID" value="CAI3933313.1"/>
    <property type="molecule type" value="Genomic_DNA"/>
</dbReference>
<dbReference type="EC" id="2.7.7.60" evidence="14"/>
<dbReference type="HAMAP" id="MF_00107">
    <property type="entry name" value="IspF"/>
    <property type="match status" value="1"/>
</dbReference>